<feature type="domain" description="Helicase ATP-binding" evidence="9">
    <location>
        <begin position="449"/>
        <end position="627"/>
    </location>
</feature>
<organism evidence="11 12">
    <name type="scientific">Lentinula raphanica</name>
    <dbReference type="NCBI Taxonomy" id="153919"/>
    <lineage>
        <taxon>Eukaryota</taxon>
        <taxon>Fungi</taxon>
        <taxon>Dikarya</taxon>
        <taxon>Basidiomycota</taxon>
        <taxon>Agaricomycotina</taxon>
        <taxon>Agaricomycetes</taxon>
        <taxon>Agaricomycetidae</taxon>
        <taxon>Agaricales</taxon>
        <taxon>Marasmiineae</taxon>
        <taxon>Omphalotaceae</taxon>
        <taxon>Lentinula</taxon>
    </lineage>
</organism>
<feature type="compositionally biased region" description="Acidic residues" evidence="8">
    <location>
        <begin position="264"/>
        <end position="294"/>
    </location>
</feature>
<sequence>MGPAPRERHNAKARQATAGGSRKNRKSRRDPPSADEVKQSDANALFHTPKTKEEKELDRKERLRQELISESESKWTSKKKKRLEKYIDKKLKKEERVHLFEKLSQSQAQLPSNIHFQSSATLGTGKAFTHQDQLDKQEDKEVRRAIEGRSGKRKRRDGFYDVVEVDTDEDDDKEEAEEEDEIEIDTVPVKENLEPLPRTVASQPTIGGALARNPDGSVVAPKVRLKSKNPKTAFSSWKIKPKADADVGSDSDTSFDSSDSAYDSPDEDEEEEWTGIGDAEEVDDGLDSDEELESDDGKDNGEEEGDDDDDVSEEDSDSQEDDDISPPPKTKRSLGFKDWAMKQLSVAKGYVPSQSAPSPSEETVSKPPPAKKRKLSTSHPPEIRGPLGEDLKLPSTSFAEQLLSASSHTEREDGEMPAFRRKFISVSRPDEIQESRLLLPVVAEEQPIMEAVLFNPVVIICGETGSGKTTQIPQFLYEAGFGSPDSENPGMIGITQPRRVAAMSMASRVAQELSLTSSKVSYQIRYDATVSPTTSIKFMTDGVLLRELATDFLLTKYSVIIIDEAHERSMNTDILIGVLSRVLKLREELWKEKKEGAKPLRLIIMSATLRVSDFASNTTLFPSPPPIINVAARQHPVTVHFNRRTASDYITEAIKKTIKIHTRLPPGGILIFLTGQNEIQGVCRKLEAKFSKKAIDEKNKRRMAGSASRIFGVDDTVQDEAQDRTRRVGAAQADIEADDVDFGESNEVALDVDGDAEEDPDALDSDEEESLNDELELDIDANETPMHVVPLYSLLPSDKQMRVFQPPPPGHRLVVVATNVAETSLTIPNIRYVVDCGRAKERRYDVTSGIQTFQVAWISKASAAQRAGRAGRTGPGHCYRLYSSALYEHHFDQFSKPEILRMPIDGVVLQMKGMHIDAVVNFPFPTPPDRISLQKAEKILRYLGALDTSGEITELGKTMSMFPLSPRFSRMIVSGQQHKCLPYVIAIVSALSVGDPFLHEEALLASASPDDQTEDKVSTHFTSAAVRAKEALRLRRKKYFASQHTHSSLGGFTSDIFRILSVVGAYEYAGGGAEFCTEHFVRPKAMEEIHKLRAQISNIVQTNFPGIDAGFVPNLSPPNDLQMKVLKQLLTAAFIDQVAVRKDRIEKNAKGTQYASAQGVAYRALGITEDVFIHPSSILFKISPPDYLVFNEVVRTSQTWIKGLTVINPVWLSSLGKSSLCTFSKPMKNNVGVQMVVPRFGPDAWELPPILTNIFSM</sequence>
<dbReference type="InterPro" id="IPR048333">
    <property type="entry name" value="HA2_WH"/>
</dbReference>
<evidence type="ECO:0000256" key="8">
    <source>
        <dbReference type="SAM" id="MobiDB-lite"/>
    </source>
</evidence>
<keyword evidence="6" id="KW-0067">ATP-binding</keyword>
<feature type="compositionally biased region" description="Basic and acidic residues" evidence="8">
    <location>
        <begin position="1"/>
        <end position="10"/>
    </location>
</feature>
<feature type="compositionally biased region" description="Basic and acidic residues" evidence="8">
    <location>
        <begin position="132"/>
        <end position="150"/>
    </location>
</feature>
<evidence type="ECO:0000256" key="4">
    <source>
        <dbReference type="ARBA" id="ARBA00022801"/>
    </source>
</evidence>
<dbReference type="AlphaFoldDB" id="A0AA38PH93"/>
<evidence type="ECO:0000256" key="7">
    <source>
        <dbReference type="ARBA" id="ARBA00047984"/>
    </source>
</evidence>
<dbReference type="SMART" id="SM00490">
    <property type="entry name" value="HELICc"/>
    <property type="match status" value="1"/>
</dbReference>
<dbReference type="GO" id="GO:0005730">
    <property type="term" value="C:nucleolus"/>
    <property type="evidence" value="ECO:0007669"/>
    <property type="project" value="TreeGrafter"/>
</dbReference>
<dbReference type="CDD" id="cd17982">
    <property type="entry name" value="DEXHc_DHX37"/>
    <property type="match status" value="1"/>
</dbReference>
<evidence type="ECO:0000313" key="12">
    <source>
        <dbReference type="Proteomes" id="UP001163846"/>
    </source>
</evidence>
<proteinExistence type="inferred from homology"/>
<dbReference type="Pfam" id="PF00271">
    <property type="entry name" value="Helicase_C"/>
    <property type="match status" value="1"/>
</dbReference>
<dbReference type="SUPFAM" id="SSF52540">
    <property type="entry name" value="P-loop containing nucleoside triphosphate hydrolases"/>
    <property type="match status" value="1"/>
</dbReference>
<accession>A0AA38PH93</accession>
<evidence type="ECO:0000259" key="9">
    <source>
        <dbReference type="PROSITE" id="PS51192"/>
    </source>
</evidence>
<keyword evidence="5" id="KW-0347">Helicase</keyword>
<evidence type="ECO:0000256" key="5">
    <source>
        <dbReference type="ARBA" id="ARBA00022806"/>
    </source>
</evidence>
<dbReference type="InterPro" id="IPR011709">
    <property type="entry name" value="DEAD-box_helicase_OB_fold"/>
</dbReference>
<feature type="domain" description="Helicase C-terminal" evidence="10">
    <location>
        <begin position="734"/>
        <end position="915"/>
    </location>
</feature>
<evidence type="ECO:0000256" key="2">
    <source>
        <dbReference type="ARBA" id="ARBA00012552"/>
    </source>
</evidence>
<dbReference type="GO" id="GO:0005524">
    <property type="term" value="F:ATP binding"/>
    <property type="evidence" value="ECO:0007669"/>
    <property type="project" value="UniProtKB-KW"/>
</dbReference>
<feature type="compositionally biased region" description="Acidic residues" evidence="8">
    <location>
        <begin position="163"/>
        <end position="184"/>
    </location>
</feature>
<comment type="similarity">
    <text evidence="1">Belongs to the DEAD box helicase family. DEAH subfamily.</text>
</comment>
<feature type="region of interest" description="Disordered" evidence="8">
    <location>
        <begin position="350"/>
        <end position="392"/>
    </location>
</feature>
<dbReference type="SMART" id="SM00847">
    <property type="entry name" value="HA2"/>
    <property type="match status" value="1"/>
</dbReference>
<protein>
    <recommendedName>
        <fullName evidence="2">RNA helicase</fullName>
        <ecNumber evidence="2">3.6.4.13</ecNumber>
    </recommendedName>
</protein>
<dbReference type="GO" id="GO:0003723">
    <property type="term" value="F:RNA binding"/>
    <property type="evidence" value="ECO:0007669"/>
    <property type="project" value="TreeGrafter"/>
</dbReference>
<dbReference type="Pfam" id="PF04408">
    <property type="entry name" value="WHD_HA2"/>
    <property type="match status" value="1"/>
</dbReference>
<dbReference type="PANTHER" id="PTHR18934:SF99">
    <property type="entry name" value="ATP-DEPENDENT RNA HELICASE DHX37-RELATED"/>
    <property type="match status" value="1"/>
</dbReference>
<dbReference type="Proteomes" id="UP001163846">
    <property type="component" value="Unassembled WGS sequence"/>
</dbReference>
<dbReference type="CDD" id="cd18791">
    <property type="entry name" value="SF2_C_RHA"/>
    <property type="match status" value="1"/>
</dbReference>
<dbReference type="EMBL" id="MU805990">
    <property type="protein sequence ID" value="KAJ3842917.1"/>
    <property type="molecule type" value="Genomic_DNA"/>
</dbReference>
<dbReference type="Pfam" id="PF07717">
    <property type="entry name" value="OB_NTP_bind"/>
    <property type="match status" value="1"/>
</dbReference>
<dbReference type="Gene3D" id="1.20.120.1080">
    <property type="match status" value="1"/>
</dbReference>
<dbReference type="PANTHER" id="PTHR18934">
    <property type="entry name" value="ATP-DEPENDENT RNA HELICASE"/>
    <property type="match status" value="1"/>
</dbReference>
<dbReference type="FunFam" id="3.40.50.300:FF:000637">
    <property type="entry name" value="ATP-dependent RNA helicase DHX37/DHR1"/>
    <property type="match status" value="1"/>
</dbReference>
<feature type="compositionally biased region" description="Polar residues" evidence="8">
    <location>
        <begin position="352"/>
        <end position="362"/>
    </location>
</feature>
<dbReference type="SMART" id="SM00487">
    <property type="entry name" value="DEXDc"/>
    <property type="match status" value="1"/>
</dbReference>
<dbReference type="PROSITE" id="PS51192">
    <property type="entry name" value="HELICASE_ATP_BIND_1"/>
    <property type="match status" value="1"/>
</dbReference>
<dbReference type="PROSITE" id="PS51194">
    <property type="entry name" value="HELICASE_CTER"/>
    <property type="match status" value="1"/>
</dbReference>
<comment type="caution">
    <text evidence="11">The sequence shown here is derived from an EMBL/GenBank/DDBJ whole genome shotgun (WGS) entry which is preliminary data.</text>
</comment>
<feature type="region of interest" description="Disordered" evidence="8">
    <location>
        <begin position="750"/>
        <end position="770"/>
    </location>
</feature>
<feature type="compositionally biased region" description="Low complexity" evidence="8">
    <location>
        <begin position="250"/>
        <end position="263"/>
    </location>
</feature>
<reference evidence="11" key="1">
    <citation type="submission" date="2022-08" db="EMBL/GenBank/DDBJ databases">
        <authorList>
            <consortium name="DOE Joint Genome Institute"/>
            <person name="Min B."/>
            <person name="Riley R."/>
            <person name="Sierra-Patev S."/>
            <person name="Naranjo-Ortiz M."/>
            <person name="Looney B."/>
            <person name="Konkel Z."/>
            <person name="Slot J.C."/>
            <person name="Sakamoto Y."/>
            <person name="Steenwyk J.L."/>
            <person name="Rokas A."/>
            <person name="Carro J."/>
            <person name="Camarero S."/>
            <person name="Ferreira P."/>
            <person name="Molpeceres G."/>
            <person name="Ruiz-Duenas F.J."/>
            <person name="Serrano A."/>
            <person name="Henrissat B."/>
            <person name="Drula E."/>
            <person name="Hughes K.W."/>
            <person name="Mata J.L."/>
            <person name="Ishikawa N.K."/>
            <person name="Vargas-Isla R."/>
            <person name="Ushijima S."/>
            <person name="Smith C.A."/>
            <person name="Ahrendt S."/>
            <person name="Andreopoulos W."/>
            <person name="He G."/>
            <person name="Labutti K."/>
            <person name="Lipzen A."/>
            <person name="Ng V."/>
            <person name="Sandor L."/>
            <person name="Barry K."/>
            <person name="Martinez A.T."/>
            <person name="Xiao Y."/>
            <person name="Gibbons J.G."/>
            <person name="Terashima K."/>
            <person name="Hibbett D.S."/>
            <person name="Grigoriev I.V."/>
        </authorList>
    </citation>
    <scope>NUCLEOTIDE SEQUENCE</scope>
    <source>
        <strain evidence="11">TFB9207</strain>
    </source>
</reference>
<dbReference type="Pfam" id="PF21010">
    <property type="entry name" value="HA2_C"/>
    <property type="match status" value="1"/>
</dbReference>
<dbReference type="InterPro" id="IPR001650">
    <property type="entry name" value="Helicase_C-like"/>
</dbReference>
<dbReference type="GO" id="GO:0016787">
    <property type="term" value="F:hydrolase activity"/>
    <property type="evidence" value="ECO:0007669"/>
    <property type="project" value="UniProtKB-KW"/>
</dbReference>
<dbReference type="Gene3D" id="3.40.50.300">
    <property type="entry name" value="P-loop containing nucleotide triphosphate hydrolases"/>
    <property type="match status" value="3"/>
</dbReference>
<dbReference type="GO" id="GO:0000462">
    <property type="term" value="P:maturation of SSU-rRNA from tricistronic rRNA transcript (SSU-rRNA, 5.8S rRNA, LSU-rRNA)"/>
    <property type="evidence" value="ECO:0007669"/>
    <property type="project" value="TreeGrafter"/>
</dbReference>
<dbReference type="EC" id="3.6.4.13" evidence="2"/>
<feature type="compositionally biased region" description="Acidic residues" evidence="8">
    <location>
        <begin position="301"/>
        <end position="324"/>
    </location>
</feature>
<dbReference type="InterPro" id="IPR007502">
    <property type="entry name" value="Helicase-assoc_dom"/>
</dbReference>
<feature type="compositionally biased region" description="Basic and acidic residues" evidence="8">
    <location>
        <begin position="50"/>
        <end position="60"/>
    </location>
</feature>
<dbReference type="InterPro" id="IPR027417">
    <property type="entry name" value="P-loop_NTPase"/>
</dbReference>
<feature type="region of interest" description="Disordered" evidence="8">
    <location>
        <begin position="127"/>
        <end position="337"/>
    </location>
</feature>
<dbReference type="PROSITE" id="PS00690">
    <property type="entry name" value="DEAH_ATP_HELICASE"/>
    <property type="match status" value="1"/>
</dbReference>
<dbReference type="InterPro" id="IPR002464">
    <property type="entry name" value="DNA/RNA_helicase_DEAH_CS"/>
</dbReference>
<dbReference type="GO" id="GO:0003724">
    <property type="term" value="F:RNA helicase activity"/>
    <property type="evidence" value="ECO:0007669"/>
    <property type="project" value="UniProtKB-EC"/>
</dbReference>
<evidence type="ECO:0000259" key="10">
    <source>
        <dbReference type="PROSITE" id="PS51194"/>
    </source>
</evidence>
<name>A0AA38PH93_9AGAR</name>
<keyword evidence="3" id="KW-0547">Nucleotide-binding</keyword>
<feature type="compositionally biased region" description="Basic and acidic residues" evidence="8">
    <location>
        <begin position="29"/>
        <end position="39"/>
    </location>
</feature>
<gene>
    <name evidence="11" type="ORF">F5878DRAFT_695281</name>
</gene>
<dbReference type="GO" id="GO:1990904">
    <property type="term" value="C:ribonucleoprotein complex"/>
    <property type="evidence" value="ECO:0007669"/>
    <property type="project" value="UniProtKB-ARBA"/>
</dbReference>
<dbReference type="InterPro" id="IPR014001">
    <property type="entry name" value="Helicase_ATP-bd"/>
</dbReference>
<evidence type="ECO:0000313" key="11">
    <source>
        <dbReference type="EMBL" id="KAJ3842917.1"/>
    </source>
</evidence>
<evidence type="ECO:0000256" key="3">
    <source>
        <dbReference type="ARBA" id="ARBA00022741"/>
    </source>
</evidence>
<keyword evidence="4 11" id="KW-0378">Hydrolase</keyword>
<dbReference type="Pfam" id="PF00270">
    <property type="entry name" value="DEAD"/>
    <property type="match status" value="1"/>
</dbReference>
<feature type="region of interest" description="Disordered" evidence="8">
    <location>
        <begin position="1"/>
        <end position="60"/>
    </location>
</feature>
<comment type="catalytic activity">
    <reaction evidence="7">
        <text>ATP + H2O = ADP + phosphate + H(+)</text>
        <dbReference type="Rhea" id="RHEA:13065"/>
        <dbReference type="ChEBI" id="CHEBI:15377"/>
        <dbReference type="ChEBI" id="CHEBI:15378"/>
        <dbReference type="ChEBI" id="CHEBI:30616"/>
        <dbReference type="ChEBI" id="CHEBI:43474"/>
        <dbReference type="ChEBI" id="CHEBI:456216"/>
        <dbReference type="EC" id="3.6.4.13"/>
    </reaction>
</comment>
<dbReference type="InterPro" id="IPR011545">
    <property type="entry name" value="DEAD/DEAH_box_helicase_dom"/>
</dbReference>
<evidence type="ECO:0000256" key="1">
    <source>
        <dbReference type="ARBA" id="ARBA00008792"/>
    </source>
</evidence>
<evidence type="ECO:0000256" key="6">
    <source>
        <dbReference type="ARBA" id="ARBA00022840"/>
    </source>
</evidence>
<keyword evidence="12" id="KW-1185">Reference proteome</keyword>